<dbReference type="UniPathway" id="UPA00077">
    <property type="reaction ID" value="UER00155"/>
</dbReference>
<reference evidence="14" key="2">
    <citation type="submission" date="2015-01" db="EMBL/GenBank/DDBJ databases">
        <authorList>
            <person name="Xiang T."/>
            <person name="Song Y."/>
            <person name="Huang L."/>
            <person name="Wang B."/>
            <person name="Wu P."/>
        </authorList>
    </citation>
    <scope>NUCLEOTIDE SEQUENCE [LARGE SCALE GENOMIC DNA]</scope>
    <source>
        <strain evidence="14">V1</strain>
    </source>
</reference>
<comment type="pathway">
    <text evidence="1">Cofactor biosynthesis; tetrahydrofolate biosynthesis; 2-amino-4-hydroxy-6-hydroxymethyl-7,8-dihydropteridine diphosphate from 7,8-dihydroneopterin triphosphate: step 4/4.</text>
</comment>
<evidence type="ECO:0000256" key="8">
    <source>
        <dbReference type="ARBA" id="ARBA00022840"/>
    </source>
</evidence>
<dbReference type="EMBL" id="CDNC01000034">
    <property type="protein sequence ID" value="CEM62691.1"/>
    <property type="molecule type" value="Genomic_DNA"/>
</dbReference>
<organism evidence="14 16">
    <name type="scientific">Treponema phagedenis</name>
    <dbReference type="NCBI Taxonomy" id="162"/>
    <lineage>
        <taxon>Bacteria</taxon>
        <taxon>Pseudomonadati</taxon>
        <taxon>Spirochaetota</taxon>
        <taxon>Spirochaetia</taxon>
        <taxon>Spirochaetales</taxon>
        <taxon>Treponemataceae</taxon>
        <taxon>Treponema</taxon>
    </lineage>
</organism>
<keyword evidence="16" id="KW-1185">Reference proteome</keyword>
<dbReference type="InterPro" id="IPR035907">
    <property type="entry name" value="Hppk_sf"/>
</dbReference>
<dbReference type="SUPFAM" id="SSF55083">
    <property type="entry name" value="6-hydroxymethyl-7,8-dihydropterin pyrophosphokinase, HPPK"/>
    <property type="match status" value="1"/>
</dbReference>
<keyword evidence="8" id="KW-0067">ATP-binding</keyword>
<dbReference type="EMBL" id="CP042817">
    <property type="protein sequence ID" value="QEJ98425.1"/>
    <property type="molecule type" value="Genomic_DNA"/>
</dbReference>
<evidence type="ECO:0000256" key="1">
    <source>
        <dbReference type="ARBA" id="ARBA00005051"/>
    </source>
</evidence>
<evidence type="ECO:0000313" key="14">
    <source>
        <dbReference type="EMBL" id="CEM62691.1"/>
    </source>
</evidence>
<sequence>MKEQVLLGLGSNQGDSRAILQAAVKELRTFLDDLEVSSLYRTKPQDYLEQNDFYNLAVCGFFSGEPHDLLDLLHTIENKHGRIRPAPIIKGPRTLDIDILFFGRKIINTDDLTVPHPAIAKRAFVLIPLLELCPKYSDPISGKLYAHILALLPDQGVENIGSLH</sequence>
<dbReference type="NCBIfam" id="TIGR01498">
    <property type="entry name" value="folK"/>
    <property type="match status" value="1"/>
</dbReference>
<dbReference type="Gene3D" id="3.30.70.560">
    <property type="entry name" value="7,8-Dihydro-6-hydroxymethylpterin-pyrophosphokinase HPPK"/>
    <property type="match status" value="1"/>
</dbReference>
<dbReference type="CDD" id="cd00483">
    <property type="entry name" value="HPPK"/>
    <property type="match status" value="1"/>
</dbReference>
<evidence type="ECO:0000313" key="16">
    <source>
        <dbReference type="Proteomes" id="UP000042527"/>
    </source>
</evidence>
<dbReference type="GeneID" id="57752859"/>
<keyword evidence="6" id="KW-0547">Nucleotide-binding</keyword>
<evidence type="ECO:0000256" key="9">
    <source>
        <dbReference type="ARBA" id="ARBA00022909"/>
    </source>
</evidence>
<dbReference type="GO" id="GO:0046654">
    <property type="term" value="P:tetrahydrofolate biosynthetic process"/>
    <property type="evidence" value="ECO:0007669"/>
    <property type="project" value="UniProtKB-UniPathway"/>
</dbReference>
<keyword evidence="5 14" id="KW-0808">Transferase</keyword>
<protein>
    <recommendedName>
        <fullName evidence="4">2-amino-4-hydroxy-6-hydroxymethyldihydropteridine pyrophosphokinase</fullName>
        <ecNumber evidence="3">2.7.6.3</ecNumber>
    </recommendedName>
    <alternativeName>
        <fullName evidence="11">6-hydroxymethyl-7,8-dihydropterin pyrophosphokinase</fullName>
    </alternativeName>
    <alternativeName>
        <fullName evidence="12">7,8-dihydro-6-hydroxymethylpterin-pyrophosphokinase</fullName>
    </alternativeName>
</protein>
<keyword evidence="7 14" id="KW-0418">Kinase</keyword>
<gene>
    <name evidence="14" type="primary">folK</name>
    <name evidence="15" type="ORF">FUT82_10740</name>
    <name evidence="14" type="ORF">TPHV1_40194</name>
</gene>
<reference evidence="15 17" key="3">
    <citation type="submission" date="2019-08" db="EMBL/GenBank/DDBJ databases">
        <authorList>
            <person name="Kuhnert P."/>
        </authorList>
    </citation>
    <scope>NUCLEOTIDE SEQUENCE [LARGE SCALE GENOMIC DNA]</scope>
    <source>
        <strain evidence="15 17">B36.5</strain>
    </source>
</reference>
<dbReference type="Proteomes" id="UP000042527">
    <property type="component" value="Unassembled WGS sequence"/>
</dbReference>
<dbReference type="GO" id="GO:0016301">
    <property type="term" value="F:kinase activity"/>
    <property type="evidence" value="ECO:0007669"/>
    <property type="project" value="UniProtKB-KW"/>
</dbReference>
<dbReference type="OrthoDB" id="9808041at2"/>
<dbReference type="PANTHER" id="PTHR43071">
    <property type="entry name" value="2-AMINO-4-HYDROXY-6-HYDROXYMETHYLDIHYDROPTERIDINE PYROPHOSPHOKINASE"/>
    <property type="match status" value="1"/>
</dbReference>
<evidence type="ECO:0000256" key="4">
    <source>
        <dbReference type="ARBA" id="ARBA00016218"/>
    </source>
</evidence>
<dbReference type="PANTHER" id="PTHR43071:SF1">
    <property type="entry name" value="2-AMINO-4-HYDROXY-6-HYDROXYMETHYLDIHYDROPTERIDINE PYROPHOSPHOKINASE"/>
    <property type="match status" value="1"/>
</dbReference>
<evidence type="ECO:0000259" key="13">
    <source>
        <dbReference type="Pfam" id="PF01288"/>
    </source>
</evidence>
<feature type="domain" description="7,8-dihydro-6-hydroxymethylpterin-pyrophosphokinase" evidence="13">
    <location>
        <begin position="7"/>
        <end position="134"/>
    </location>
</feature>
<dbReference type="GO" id="GO:0046656">
    <property type="term" value="P:folic acid biosynthetic process"/>
    <property type="evidence" value="ECO:0007669"/>
    <property type="project" value="UniProtKB-KW"/>
</dbReference>
<dbReference type="RefSeq" id="WP_002696290.1">
    <property type="nucleotide sequence ID" value="NZ_CDNC01000034.1"/>
</dbReference>
<evidence type="ECO:0000256" key="7">
    <source>
        <dbReference type="ARBA" id="ARBA00022777"/>
    </source>
</evidence>
<evidence type="ECO:0000313" key="15">
    <source>
        <dbReference type="EMBL" id="QEJ98425.1"/>
    </source>
</evidence>
<dbReference type="AlphaFoldDB" id="A0A0B7H164"/>
<evidence type="ECO:0000256" key="12">
    <source>
        <dbReference type="ARBA" id="ARBA00033413"/>
    </source>
</evidence>
<evidence type="ECO:0000256" key="5">
    <source>
        <dbReference type="ARBA" id="ARBA00022679"/>
    </source>
</evidence>
<dbReference type="GO" id="GO:0005524">
    <property type="term" value="F:ATP binding"/>
    <property type="evidence" value="ECO:0007669"/>
    <property type="project" value="UniProtKB-KW"/>
</dbReference>
<name>A0A0B7H164_TREPH</name>
<dbReference type="Proteomes" id="UP000323594">
    <property type="component" value="Chromosome"/>
</dbReference>
<dbReference type="Pfam" id="PF01288">
    <property type="entry name" value="HPPK"/>
    <property type="match status" value="1"/>
</dbReference>
<dbReference type="GO" id="GO:0003848">
    <property type="term" value="F:2-amino-4-hydroxy-6-hydroxymethyldihydropteridine diphosphokinase activity"/>
    <property type="evidence" value="ECO:0007669"/>
    <property type="project" value="UniProtKB-EC"/>
</dbReference>
<dbReference type="InterPro" id="IPR000550">
    <property type="entry name" value="Hppk"/>
</dbReference>
<evidence type="ECO:0000256" key="6">
    <source>
        <dbReference type="ARBA" id="ARBA00022741"/>
    </source>
</evidence>
<proteinExistence type="inferred from homology"/>
<reference evidence="16" key="1">
    <citation type="submission" date="2015-01" db="EMBL/GenBank/DDBJ databases">
        <authorList>
            <person name="Manzoor Shahid"/>
            <person name="Zubair Saima"/>
        </authorList>
    </citation>
    <scope>NUCLEOTIDE SEQUENCE [LARGE SCALE GENOMIC DNA]</scope>
    <source>
        <strain evidence="16">V1</strain>
    </source>
</reference>
<comment type="similarity">
    <text evidence="2">Belongs to the HPPK family.</text>
</comment>
<dbReference type="EC" id="2.7.6.3" evidence="3"/>
<comment type="function">
    <text evidence="10">Catalyzes the transfer of pyrophosphate from adenosine triphosphate (ATP) to 6-hydroxymethyl-7,8-dihydropterin, an enzymatic step in folate biosynthesis pathway.</text>
</comment>
<evidence type="ECO:0000256" key="2">
    <source>
        <dbReference type="ARBA" id="ARBA00005810"/>
    </source>
</evidence>
<evidence type="ECO:0000256" key="10">
    <source>
        <dbReference type="ARBA" id="ARBA00029409"/>
    </source>
</evidence>
<accession>A0A0B7H164</accession>
<keyword evidence="9" id="KW-0289">Folate biosynthesis</keyword>
<evidence type="ECO:0000313" key="17">
    <source>
        <dbReference type="Proteomes" id="UP000323594"/>
    </source>
</evidence>
<evidence type="ECO:0000256" key="11">
    <source>
        <dbReference type="ARBA" id="ARBA00029766"/>
    </source>
</evidence>
<evidence type="ECO:0000256" key="3">
    <source>
        <dbReference type="ARBA" id="ARBA00013253"/>
    </source>
</evidence>